<evidence type="ECO:0008006" key="4">
    <source>
        <dbReference type="Google" id="ProtNLM"/>
    </source>
</evidence>
<dbReference type="PANTHER" id="PTHR33361:SF2">
    <property type="entry name" value="DUF885 DOMAIN-CONTAINING PROTEIN"/>
    <property type="match status" value="1"/>
</dbReference>
<dbReference type="AlphaFoldDB" id="A0A9D4G8J4"/>
<dbReference type="Pfam" id="PF05960">
    <property type="entry name" value="DUF885"/>
    <property type="match status" value="2"/>
</dbReference>
<dbReference type="EMBL" id="JAIWYP010000006">
    <property type="protein sequence ID" value="KAH3811019.1"/>
    <property type="molecule type" value="Genomic_DNA"/>
</dbReference>
<evidence type="ECO:0000313" key="2">
    <source>
        <dbReference type="EMBL" id="KAH3811019.1"/>
    </source>
</evidence>
<evidence type="ECO:0000313" key="3">
    <source>
        <dbReference type="Proteomes" id="UP000828390"/>
    </source>
</evidence>
<dbReference type="InterPro" id="IPR010281">
    <property type="entry name" value="DUF885"/>
</dbReference>
<keyword evidence="3" id="KW-1185">Reference proteome</keyword>
<evidence type="ECO:0000256" key="1">
    <source>
        <dbReference type="SAM" id="SignalP"/>
    </source>
</evidence>
<dbReference type="Proteomes" id="UP000828390">
    <property type="component" value="Unassembled WGS sequence"/>
</dbReference>
<organism evidence="2 3">
    <name type="scientific">Dreissena polymorpha</name>
    <name type="common">Zebra mussel</name>
    <name type="synonym">Mytilus polymorpha</name>
    <dbReference type="NCBI Taxonomy" id="45954"/>
    <lineage>
        <taxon>Eukaryota</taxon>
        <taxon>Metazoa</taxon>
        <taxon>Spiralia</taxon>
        <taxon>Lophotrochozoa</taxon>
        <taxon>Mollusca</taxon>
        <taxon>Bivalvia</taxon>
        <taxon>Autobranchia</taxon>
        <taxon>Heteroconchia</taxon>
        <taxon>Euheterodonta</taxon>
        <taxon>Imparidentia</taxon>
        <taxon>Neoheterodontei</taxon>
        <taxon>Myida</taxon>
        <taxon>Dreissenoidea</taxon>
        <taxon>Dreissenidae</taxon>
        <taxon>Dreissena</taxon>
    </lineage>
</organism>
<sequence>MRLIYMTFLTAALLLRTADSAADETFLKVVDDFWQWRLQEAPEFASSIDVHTYDNRTEQYTIAVLDDRHRKAQQLIRDLDKVQIDQLPKTHRVSFEILYDTLLTYTLGYEWKDYGPMNPVNFLEGVVPEMDNYIPSKMTTYQDFENYATRLYGMGDQAMNFVLRMRKAISSKTTNHWVSMVRAIPELETLLVDPPEASPFYKPFNGTLENTTIPSDQKAKLRGLAVLSLRSFGDKYQALKTFIETEYRNATRKSYGVSSFPRGQEYYKACLKWHLSLNITPEEVNAKGLQEVNRIYTEMMQVLGRLGFKGSVKEFFASIRNDSRFILKSPEAIIQRFESIINDRVRPKLSKFFKNIPNNRVVVKPMPYDGPGGTYSFGSPDGTRPGVFYANVRRPEDNPTYNMPALVLHEADPGHHLQDIYAQAATGIPMFQKVIDYTKYFTIPLHFPYYTSYTEGWALYAESLGEKDQLDIYQDDYELMGRYSFEIFRACRLVVDTGLHYFNWTRDSAIEYMLNYTSFTRDSIEIEIDRYITWPGQATAYKIGELKIRELRALAEQELGPVFDIQEFHLVLLDNGAVPLSVLEKLVKEWIQEVKSKGNDFWSWRLSISREYSTTIGTYKYNDRLDSYTYEKLDDIKVKVDDFLKRLSWVNSSALEGEKLISFNVLQNILENVRDGYEWKDYQPLNPINFLELWFTSLDLFVSVQPFDTEGDFVNYVRRIEGGPQQLEEMMNLSRRAIANGHTSHNASVSRVPRNIDDMIKPPNESALYSPFKDYADDILGNNAATMDKRLQDAITAFNAKLLKVKEFLINEYMPKTRPGLGIGSLPRGRENYKACLKFHTSTDMTAKEIYDKGLEEVERIEKLIRKKMVNVGFPNTTSISAMYTNLSSDPKFLFNNPADALAHFNEIIFERIKQLLPKYFRHLPDLPLEVRATVSDGVGGEYWTGSEDGSRPGIFYVNLHRPEDNPSYAMVSLSLHEALPGHHNAESYGLLADIPPFMKNMEWISFNAPYFFQFFNAFSEGWALYSEFLGEEMGIYHDDYE</sequence>
<reference evidence="2" key="2">
    <citation type="submission" date="2020-11" db="EMBL/GenBank/DDBJ databases">
        <authorList>
            <person name="McCartney M.A."/>
            <person name="Auch B."/>
            <person name="Kono T."/>
            <person name="Mallez S."/>
            <person name="Becker A."/>
            <person name="Gohl D.M."/>
            <person name="Silverstein K.A.T."/>
            <person name="Koren S."/>
            <person name="Bechman K.B."/>
            <person name="Herman A."/>
            <person name="Abrahante J.E."/>
            <person name="Garbe J."/>
        </authorList>
    </citation>
    <scope>NUCLEOTIDE SEQUENCE</scope>
    <source>
        <strain evidence="2">Duluth1</strain>
        <tissue evidence="2">Whole animal</tissue>
    </source>
</reference>
<dbReference type="PANTHER" id="PTHR33361">
    <property type="entry name" value="GLR0591 PROTEIN"/>
    <property type="match status" value="1"/>
</dbReference>
<proteinExistence type="predicted"/>
<protein>
    <recommendedName>
        <fullName evidence="4">DUF885 domain-containing protein</fullName>
    </recommendedName>
</protein>
<comment type="caution">
    <text evidence="2">The sequence shown here is derived from an EMBL/GenBank/DDBJ whole genome shotgun (WGS) entry which is preliminary data.</text>
</comment>
<accession>A0A9D4G8J4</accession>
<feature type="signal peptide" evidence="1">
    <location>
        <begin position="1"/>
        <end position="22"/>
    </location>
</feature>
<keyword evidence="1" id="KW-0732">Signal</keyword>
<feature type="chain" id="PRO_5039644496" description="DUF885 domain-containing protein" evidence="1">
    <location>
        <begin position="23"/>
        <end position="1042"/>
    </location>
</feature>
<reference evidence="2" key="1">
    <citation type="journal article" date="2019" name="bioRxiv">
        <title>The Genome of the Zebra Mussel, Dreissena polymorpha: A Resource for Invasive Species Research.</title>
        <authorList>
            <person name="McCartney M.A."/>
            <person name="Auch B."/>
            <person name="Kono T."/>
            <person name="Mallez S."/>
            <person name="Zhang Y."/>
            <person name="Obille A."/>
            <person name="Becker A."/>
            <person name="Abrahante J.E."/>
            <person name="Garbe J."/>
            <person name="Badalamenti J.P."/>
            <person name="Herman A."/>
            <person name="Mangelson H."/>
            <person name="Liachko I."/>
            <person name="Sullivan S."/>
            <person name="Sone E.D."/>
            <person name="Koren S."/>
            <person name="Silverstein K.A.T."/>
            <person name="Beckman K.B."/>
            <person name="Gohl D.M."/>
        </authorList>
    </citation>
    <scope>NUCLEOTIDE SEQUENCE</scope>
    <source>
        <strain evidence="2">Duluth1</strain>
        <tissue evidence="2">Whole animal</tissue>
    </source>
</reference>
<feature type="non-terminal residue" evidence="2">
    <location>
        <position position="1"/>
    </location>
</feature>
<name>A0A9D4G8J4_DREPO</name>
<gene>
    <name evidence="2" type="ORF">DPMN_139419</name>
</gene>